<sequence>MMNKEKLEQMKKERLEQMKELGRGGISKGLSFLRNSANTALSASATTGLLTAGATDEDGAREEESAAAGTGGASGNGKPSYDDLVSLSMKLTRQNKMMKAQFQKMQARILELQTRDADCQVLSSFVSDVVGVDVVACQLSEAKRASGDDNESSVLPTVDARQLKERYEILEALKQKALKQQLENLEAQIAGREPSKPTEGLLLPLSPAPLPPPSSATAGPLYDEIDLLSDPIPNAQAVSLPNSGVSSDNKSIEFVEKQLEEAREQIRRLDAELKNGKDETETLRQKLNEAWEQSALQVNQVMAEKNALEVQLAEVTSSLADVAITRAENKHLVESLQKQLADHVGSEQQLRDRISQLESQVTAEPAEGDSSALSAEIEKLRSSCSSLQSEKEALESRLETAINESNESSQRVQAIQATLNALEEERNVLVRKLQEDSKTEETASDASSPSSDEVSRLHERISELQNENETLRHSSAGFNEDVATMMQELESVKLERAESDHLTKVLQERLATAEKQLAKATNEVEQKTAVLEALQTEVTRLMDEVQQLDATNTTTNSTIAQLRSELEDLRTRKEGLEEELSMLRQDNTSNLESVVTELADAKKQIAQQREYMNAKVEELIRELDSARKNSDRLESELAEKEKQNQKMATSQTALTSEVMELQKQVSAMEEDLRMAAEGLEAHASRAEQADLRRQEMEEKLTNGRLQLEGLRDQHMKDLELLRSEKGAELDRVQQEKSKALKELNSLRSSHDELVSKSSALREELDREKQRSSESEVRLNELTAELGNLSIDMAETKKALSDRMALATRLQTENMGFAEKQAEQAARVETALREVAISKAAQVEAESKVKDAMGEMTRMRSERDETARAMRELQQSVELERSRMSQQLDGQAAKYKTGLDIEKEAFRKELERVENESKQKSKLALHAVLEKEAEIERLSKRLAELEEDVRSGDADNRKIFEFAQLQANREMEARANAARIHELNHELNTARARIQELQLEQARHGEELAAMVQTQRREGVNMEYLKNVIVQYMSFTPGSSQQTRLVPVITTLLQFTAADIKEIKKASRRSSWASWGMEQTAYRPIVVPSQPSNVTPRSASSIPHASHSDPSSRVSSFTLPEEMESASDPSVFSPHPTQRADF</sequence>
<feature type="coiled-coil region" evidence="6">
    <location>
        <begin position="245"/>
        <end position="286"/>
    </location>
</feature>
<dbReference type="Proteomes" id="UP000794436">
    <property type="component" value="Unassembled WGS sequence"/>
</dbReference>
<feature type="compositionally biased region" description="Polar residues" evidence="7">
    <location>
        <begin position="1088"/>
        <end position="1117"/>
    </location>
</feature>
<keyword evidence="4 6" id="KW-0175">Coiled coil</keyword>
<evidence type="ECO:0000256" key="6">
    <source>
        <dbReference type="SAM" id="Coils"/>
    </source>
</evidence>
<dbReference type="Pfam" id="PF01465">
    <property type="entry name" value="GRIP"/>
    <property type="match status" value="1"/>
</dbReference>
<evidence type="ECO:0000256" key="3">
    <source>
        <dbReference type="ARBA" id="ARBA00022490"/>
    </source>
</evidence>
<feature type="domain" description="GRIP" evidence="8">
    <location>
        <begin position="1014"/>
        <end position="1065"/>
    </location>
</feature>
<keyword evidence="5" id="KW-0472">Membrane</keyword>
<dbReference type="PANTHER" id="PTHR23157">
    <property type="entry name" value="GRIP AND COILED-COIL DOMAIN-CONTAINING PROTEIN 1"/>
    <property type="match status" value="1"/>
</dbReference>
<feature type="compositionally biased region" description="Basic and acidic residues" evidence="7">
    <location>
        <begin position="627"/>
        <end position="644"/>
    </location>
</feature>
<evidence type="ECO:0000256" key="5">
    <source>
        <dbReference type="ARBA" id="ARBA00023136"/>
    </source>
</evidence>
<feature type="region of interest" description="Disordered" evidence="7">
    <location>
        <begin position="627"/>
        <end position="651"/>
    </location>
</feature>
<feature type="coiled-coil region" evidence="6">
    <location>
        <begin position="855"/>
        <end position="954"/>
    </location>
</feature>
<dbReference type="PROSITE" id="PS50913">
    <property type="entry name" value="GRIP"/>
    <property type="match status" value="1"/>
</dbReference>
<feature type="coiled-coil region" evidence="6">
    <location>
        <begin position="979"/>
        <end position="1006"/>
    </location>
</feature>
<dbReference type="Gene3D" id="1.10.287.1490">
    <property type="match status" value="1"/>
</dbReference>
<evidence type="ECO:0000259" key="8">
    <source>
        <dbReference type="PROSITE" id="PS50913"/>
    </source>
</evidence>
<gene>
    <name evidence="9" type="ORF">Poli38472_002781</name>
</gene>
<feature type="region of interest" description="Disordered" evidence="7">
    <location>
        <begin position="1085"/>
        <end position="1141"/>
    </location>
</feature>
<name>A0A8K1FHF3_PYTOL</name>
<feature type="region of interest" description="Disordered" evidence="7">
    <location>
        <begin position="742"/>
        <end position="775"/>
    </location>
</feature>
<dbReference type="InterPro" id="IPR051952">
    <property type="entry name" value="Golgi-autophagy_related"/>
</dbReference>
<evidence type="ECO:0000313" key="10">
    <source>
        <dbReference type="Proteomes" id="UP000794436"/>
    </source>
</evidence>
<feature type="region of interest" description="Disordered" evidence="7">
    <location>
        <begin position="433"/>
        <end position="455"/>
    </location>
</feature>
<organism evidence="9 10">
    <name type="scientific">Pythium oligandrum</name>
    <name type="common">Mycoparasitic fungus</name>
    <dbReference type="NCBI Taxonomy" id="41045"/>
    <lineage>
        <taxon>Eukaryota</taxon>
        <taxon>Sar</taxon>
        <taxon>Stramenopiles</taxon>
        <taxon>Oomycota</taxon>
        <taxon>Peronosporomycetes</taxon>
        <taxon>Pythiales</taxon>
        <taxon>Pythiaceae</taxon>
        <taxon>Pythium</taxon>
    </lineage>
</organism>
<keyword evidence="10" id="KW-1185">Reference proteome</keyword>
<dbReference type="PANTHER" id="PTHR23157:SF25">
    <property type="entry name" value="GRIP AND COILED-COIL DOMAIN-CONTAINING PROTEIN 1"/>
    <property type="match status" value="1"/>
</dbReference>
<dbReference type="OrthoDB" id="1926336at2759"/>
<proteinExistence type="predicted"/>
<reference evidence="9" key="1">
    <citation type="submission" date="2019-03" db="EMBL/GenBank/DDBJ databases">
        <title>Long read genome sequence of the mycoparasitic Pythium oligandrum ATCC 38472 isolated from sugarbeet rhizosphere.</title>
        <authorList>
            <person name="Gaulin E."/>
        </authorList>
    </citation>
    <scope>NUCLEOTIDE SEQUENCE</scope>
    <source>
        <strain evidence="9">ATCC 38472_TT</strain>
    </source>
</reference>
<dbReference type="GO" id="GO:0005794">
    <property type="term" value="C:Golgi apparatus"/>
    <property type="evidence" value="ECO:0007669"/>
    <property type="project" value="TreeGrafter"/>
</dbReference>
<accession>A0A8K1FHF3</accession>
<keyword evidence="3" id="KW-0963">Cytoplasm</keyword>
<dbReference type="InterPro" id="IPR000237">
    <property type="entry name" value="GRIP_dom"/>
</dbReference>
<comment type="subcellular location">
    <subcellularLocation>
        <location evidence="2">Cytoplasm</location>
    </subcellularLocation>
    <subcellularLocation>
        <location evidence="1">Endomembrane system</location>
        <topology evidence="1">Peripheral membrane protein</topology>
    </subcellularLocation>
</comment>
<evidence type="ECO:0000256" key="1">
    <source>
        <dbReference type="ARBA" id="ARBA00004184"/>
    </source>
</evidence>
<feature type="compositionally biased region" description="Basic and acidic residues" evidence="7">
    <location>
        <begin position="748"/>
        <end position="775"/>
    </location>
</feature>
<feature type="region of interest" description="Disordered" evidence="7">
    <location>
        <begin position="52"/>
        <end position="79"/>
    </location>
</feature>
<evidence type="ECO:0000256" key="2">
    <source>
        <dbReference type="ARBA" id="ARBA00004496"/>
    </source>
</evidence>
<dbReference type="AlphaFoldDB" id="A0A8K1FHF3"/>
<dbReference type="SMART" id="SM00755">
    <property type="entry name" value="Grip"/>
    <property type="match status" value="1"/>
</dbReference>
<dbReference type="EMBL" id="SPLM01000072">
    <property type="protein sequence ID" value="TMW63840.1"/>
    <property type="molecule type" value="Genomic_DNA"/>
</dbReference>
<comment type="caution">
    <text evidence="9">The sequence shown here is derived from an EMBL/GenBank/DDBJ whole genome shotgun (WGS) entry which is preliminary data.</text>
</comment>
<evidence type="ECO:0000313" key="9">
    <source>
        <dbReference type="EMBL" id="TMW63840.1"/>
    </source>
</evidence>
<evidence type="ECO:0000256" key="4">
    <source>
        <dbReference type="ARBA" id="ARBA00023054"/>
    </source>
</evidence>
<dbReference type="Gene3D" id="1.10.220.60">
    <property type="entry name" value="GRIP domain"/>
    <property type="match status" value="1"/>
</dbReference>
<protein>
    <recommendedName>
        <fullName evidence="8">GRIP domain-containing protein</fullName>
    </recommendedName>
</protein>
<evidence type="ECO:0000256" key="7">
    <source>
        <dbReference type="SAM" id="MobiDB-lite"/>
    </source>
</evidence>